<dbReference type="InterPro" id="IPR001466">
    <property type="entry name" value="Beta-lactam-related"/>
</dbReference>
<dbReference type="GO" id="GO:0008233">
    <property type="term" value="F:peptidase activity"/>
    <property type="evidence" value="ECO:0007669"/>
    <property type="project" value="TreeGrafter"/>
</dbReference>
<dbReference type="GO" id="GO:0006508">
    <property type="term" value="P:proteolysis"/>
    <property type="evidence" value="ECO:0007669"/>
    <property type="project" value="TreeGrafter"/>
</dbReference>
<accession>A0A368GU55</accession>
<dbReference type="InterPro" id="IPR012338">
    <property type="entry name" value="Beta-lactam/transpept-like"/>
</dbReference>
<sequence>MFKDDDLIAKPGTKFSYTTHGFTLASAVLEKASGKEFKKLVEDLTFQLGMRHTTLDVNKRVIPNRAKQVTSSVRLEISAENVCFQLLHAER</sequence>
<dbReference type="AlphaFoldDB" id="A0A368GU55"/>
<proteinExistence type="predicted"/>
<dbReference type="Proteomes" id="UP000252519">
    <property type="component" value="Unassembled WGS sequence"/>
</dbReference>
<dbReference type="GO" id="GO:0019216">
    <property type="term" value="P:regulation of lipid metabolic process"/>
    <property type="evidence" value="ECO:0007669"/>
    <property type="project" value="TreeGrafter"/>
</dbReference>
<dbReference type="Pfam" id="PF00144">
    <property type="entry name" value="Beta-lactamase"/>
    <property type="match status" value="1"/>
</dbReference>
<dbReference type="PANTHER" id="PTHR46520">
    <property type="entry name" value="SERINE BETA-LACTAMASE-LIKE PROTEIN LACTB, MITOCHONDRIAL"/>
    <property type="match status" value="1"/>
</dbReference>
<name>A0A368GU55_ANCCA</name>
<organism evidence="2 3">
    <name type="scientific">Ancylostoma caninum</name>
    <name type="common">Dog hookworm</name>
    <dbReference type="NCBI Taxonomy" id="29170"/>
    <lineage>
        <taxon>Eukaryota</taxon>
        <taxon>Metazoa</taxon>
        <taxon>Ecdysozoa</taxon>
        <taxon>Nematoda</taxon>
        <taxon>Chromadorea</taxon>
        <taxon>Rhabditida</taxon>
        <taxon>Rhabditina</taxon>
        <taxon>Rhabditomorpha</taxon>
        <taxon>Strongyloidea</taxon>
        <taxon>Ancylostomatidae</taxon>
        <taxon>Ancylostomatinae</taxon>
        <taxon>Ancylostoma</taxon>
    </lineage>
</organism>
<dbReference type="STRING" id="29170.A0A368GU55"/>
<dbReference type="PANTHER" id="PTHR46520:SF1">
    <property type="entry name" value="SERINE BETA-LACTAMASE-LIKE PROTEIN LACTB, MITOCHONDRIAL"/>
    <property type="match status" value="1"/>
</dbReference>
<reference evidence="2 3" key="1">
    <citation type="submission" date="2014-10" db="EMBL/GenBank/DDBJ databases">
        <title>Draft genome of the hookworm Ancylostoma caninum.</title>
        <authorList>
            <person name="Mitreva M."/>
        </authorList>
    </citation>
    <scope>NUCLEOTIDE SEQUENCE [LARGE SCALE GENOMIC DNA]</scope>
    <source>
        <strain evidence="2 3">Baltimore</strain>
    </source>
</reference>
<gene>
    <name evidence="2" type="ORF">ANCCAN_06038</name>
</gene>
<dbReference type="SUPFAM" id="SSF56601">
    <property type="entry name" value="beta-lactamase/transpeptidase-like"/>
    <property type="match status" value="1"/>
</dbReference>
<dbReference type="InterPro" id="IPR052794">
    <property type="entry name" value="Mito_Ser_Protease_LACTB"/>
</dbReference>
<evidence type="ECO:0000313" key="2">
    <source>
        <dbReference type="EMBL" id="RCN47844.1"/>
    </source>
</evidence>
<keyword evidence="3" id="KW-1185">Reference proteome</keyword>
<feature type="domain" description="Beta-lactamase-related" evidence="1">
    <location>
        <begin position="7"/>
        <end position="70"/>
    </location>
</feature>
<comment type="caution">
    <text evidence="2">The sequence shown here is derived from an EMBL/GenBank/DDBJ whole genome shotgun (WGS) entry which is preliminary data.</text>
</comment>
<evidence type="ECO:0000313" key="3">
    <source>
        <dbReference type="Proteomes" id="UP000252519"/>
    </source>
</evidence>
<dbReference type="EMBL" id="JOJR01000055">
    <property type="protein sequence ID" value="RCN47844.1"/>
    <property type="molecule type" value="Genomic_DNA"/>
</dbReference>
<protein>
    <recommendedName>
        <fullName evidence="1">Beta-lactamase-related domain-containing protein</fullName>
    </recommendedName>
</protein>
<dbReference type="OrthoDB" id="5946976at2759"/>
<dbReference type="GO" id="GO:0005739">
    <property type="term" value="C:mitochondrion"/>
    <property type="evidence" value="ECO:0007669"/>
    <property type="project" value="TreeGrafter"/>
</dbReference>
<dbReference type="Gene3D" id="3.40.710.10">
    <property type="entry name" value="DD-peptidase/beta-lactamase superfamily"/>
    <property type="match status" value="1"/>
</dbReference>
<evidence type="ECO:0000259" key="1">
    <source>
        <dbReference type="Pfam" id="PF00144"/>
    </source>
</evidence>